<evidence type="ECO:0000256" key="4">
    <source>
        <dbReference type="ARBA" id="ARBA00022776"/>
    </source>
</evidence>
<dbReference type="GO" id="GO:0004497">
    <property type="term" value="F:monooxygenase activity"/>
    <property type="evidence" value="ECO:0007669"/>
    <property type="project" value="InterPro"/>
</dbReference>
<keyword evidence="5 10" id="KW-0995">Kinetochore</keyword>
<feature type="coiled-coil region" evidence="11">
    <location>
        <begin position="71"/>
        <end position="203"/>
    </location>
</feature>
<evidence type="ECO:0000313" key="14">
    <source>
        <dbReference type="EMBL" id="KAH0501986.1"/>
    </source>
</evidence>
<evidence type="ECO:0000313" key="15">
    <source>
        <dbReference type="Proteomes" id="UP000710432"/>
    </source>
</evidence>
<keyword evidence="4 10" id="KW-0498">Mitosis</keyword>
<evidence type="ECO:0000256" key="6">
    <source>
        <dbReference type="ARBA" id="ARBA00023054"/>
    </source>
</evidence>
<organism evidence="14 15">
    <name type="scientific">Microtus ochrogaster</name>
    <name type="common">Prairie vole</name>
    <dbReference type="NCBI Taxonomy" id="79684"/>
    <lineage>
        <taxon>Eukaryota</taxon>
        <taxon>Metazoa</taxon>
        <taxon>Chordata</taxon>
        <taxon>Craniata</taxon>
        <taxon>Vertebrata</taxon>
        <taxon>Euteleostomi</taxon>
        <taxon>Mammalia</taxon>
        <taxon>Eutheria</taxon>
        <taxon>Euarchontoglires</taxon>
        <taxon>Glires</taxon>
        <taxon>Rodentia</taxon>
        <taxon>Myomorpha</taxon>
        <taxon>Muroidea</taxon>
        <taxon>Cricetidae</taxon>
        <taxon>Arvicolinae</taxon>
        <taxon>Microtus</taxon>
    </lineage>
</organism>
<dbReference type="GO" id="GO:0031262">
    <property type="term" value="C:Ndc80 complex"/>
    <property type="evidence" value="ECO:0007669"/>
    <property type="project" value="UniProtKB-UniRule"/>
</dbReference>
<evidence type="ECO:0000256" key="9">
    <source>
        <dbReference type="ARBA" id="ARBA00023328"/>
    </source>
</evidence>
<keyword evidence="2 10" id="KW-0158">Chromosome</keyword>
<accession>A0A8J6FXP9</accession>
<sequence length="304" mass="34325">MKRSSVSTGGAGCLSTQELRSQDLDKAELYTPQTYPFALSKSSLYAVGAPHTWPHIVAALVWLIDCIKNCLESLKKLKASLQSDVEKYKAYLSSLESHSSILDEKLSGLDEEISSLELQCETMREENARLQNIVDNQNYSVADIERINHEKNELQQTINKLTKDLETEQQQMWNEELKYARGKEAAEAQDEKCARELESLEKHKHLLESAVNKGLSEAMDELEAVQREDGHPLTDDEIAGMLIRRLLAVQHTSSTTRTWMGFLSARDKPLQGKRYPEQKAVCGEGPTPLTYEQVCVQFEAFCSL</sequence>
<evidence type="ECO:0000256" key="8">
    <source>
        <dbReference type="ARBA" id="ARBA00023306"/>
    </source>
</evidence>
<dbReference type="Gene3D" id="1.10.418.30">
    <property type="entry name" value="Ncd80 complex, Ncd80 subunit"/>
    <property type="match status" value="1"/>
</dbReference>
<dbReference type="Pfam" id="PF24487">
    <property type="entry name" value="NDC80_loop"/>
    <property type="match status" value="1"/>
</dbReference>
<dbReference type="EMBL" id="JAATJU010026236">
    <property type="protein sequence ID" value="KAH0501986.1"/>
    <property type="molecule type" value="Genomic_DNA"/>
</dbReference>
<dbReference type="PANTHER" id="PTHR10643:SF2">
    <property type="entry name" value="KINETOCHORE PROTEIN NDC80 HOMOLOG"/>
    <property type="match status" value="1"/>
</dbReference>
<dbReference type="InterPro" id="IPR005550">
    <property type="entry name" value="Kinetochore_Ndc80"/>
</dbReference>
<dbReference type="AlphaFoldDB" id="A0A8J6FXP9"/>
<dbReference type="Pfam" id="PF03801">
    <property type="entry name" value="Ndc80_HEC"/>
    <property type="match status" value="1"/>
</dbReference>
<evidence type="ECO:0000256" key="7">
    <source>
        <dbReference type="ARBA" id="ARBA00023242"/>
    </source>
</evidence>
<dbReference type="PANTHER" id="PTHR10643">
    <property type="entry name" value="KINETOCHORE PROTEIN NDC80"/>
    <property type="match status" value="1"/>
</dbReference>
<evidence type="ECO:0000259" key="13">
    <source>
        <dbReference type="Pfam" id="PF24487"/>
    </source>
</evidence>
<evidence type="ECO:0000256" key="5">
    <source>
        <dbReference type="ARBA" id="ARBA00022838"/>
    </source>
</evidence>
<dbReference type="InterPro" id="IPR038273">
    <property type="entry name" value="Ndc80_sf"/>
</dbReference>
<protein>
    <recommendedName>
        <fullName evidence="10">Kinetochore protein NDC80</fullName>
    </recommendedName>
</protein>
<comment type="similarity">
    <text evidence="1 10">Belongs to the NDC80/HEC1 family.</text>
</comment>
<reference evidence="14" key="1">
    <citation type="submission" date="2020-03" db="EMBL/GenBank/DDBJ databases">
        <title>Studies in the Genomics of Life Span.</title>
        <authorList>
            <person name="Glass D."/>
        </authorList>
    </citation>
    <scope>NUCLEOTIDE SEQUENCE</scope>
    <source>
        <strain evidence="14">LTLLF</strain>
        <tissue evidence="14">Muscle</tissue>
    </source>
</reference>
<dbReference type="InterPro" id="IPR055260">
    <property type="entry name" value="Ndc80_CH"/>
</dbReference>
<dbReference type="GO" id="GO:0005506">
    <property type="term" value="F:iron ion binding"/>
    <property type="evidence" value="ECO:0007669"/>
    <property type="project" value="InterPro"/>
</dbReference>
<feature type="domain" description="Kinetochore protein NDC80 loop region" evidence="13">
    <location>
        <begin position="155"/>
        <end position="189"/>
    </location>
</feature>
<evidence type="ECO:0000256" key="3">
    <source>
        <dbReference type="ARBA" id="ARBA00022618"/>
    </source>
</evidence>
<evidence type="ECO:0000256" key="2">
    <source>
        <dbReference type="ARBA" id="ARBA00022454"/>
    </source>
</evidence>
<comment type="subcellular location">
    <subcellularLocation>
        <location evidence="10">Chromosome</location>
        <location evidence="10">Centromere</location>
        <location evidence="10">Kinetochore</location>
    </subcellularLocation>
    <subcellularLocation>
        <location evidence="10">Nucleus</location>
    </subcellularLocation>
</comment>
<keyword evidence="8 10" id="KW-0131">Cell cycle</keyword>
<dbReference type="Gene3D" id="1.10.630.10">
    <property type="entry name" value="Cytochrome P450"/>
    <property type="match status" value="1"/>
</dbReference>
<comment type="function">
    <text evidence="10">Acts as a component of the essential kinetochore-associated NDC80 complex, which is required for chromosome segregation and spindle checkpoint activity.</text>
</comment>
<dbReference type="Proteomes" id="UP000710432">
    <property type="component" value="Unassembled WGS sequence"/>
</dbReference>
<feature type="domain" description="Kinetochore protein Ndc80 CH" evidence="12">
    <location>
        <begin position="31"/>
        <end position="69"/>
    </location>
</feature>
<dbReference type="GO" id="GO:0020037">
    <property type="term" value="F:heme binding"/>
    <property type="evidence" value="ECO:0007669"/>
    <property type="project" value="InterPro"/>
</dbReference>
<dbReference type="GO" id="GO:0016705">
    <property type="term" value="F:oxidoreductase activity, acting on paired donors, with incorporation or reduction of molecular oxygen"/>
    <property type="evidence" value="ECO:0007669"/>
    <property type="project" value="InterPro"/>
</dbReference>
<keyword evidence="6 11" id="KW-0175">Coiled coil</keyword>
<keyword evidence="3 10" id="KW-0132">Cell division</keyword>
<evidence type="ECO:0000259" key="12">
    <source>
        <dbReference type="Pfam" id="PF03801"/>
    </source>
</evidence>
<dbReference type="SUPFAM" id="SSF48264">
    <property type="entry name" value="Cytochrome P450"/>
    <property type="match status" value="1"/>
</dbReference>
<dbReference type="GO" id="GO:0051301">
    <property type="term" value="P:cell division"/>
    <property type="evidence" value="ECO:0007669"/>
    <property type="project" value="UniProtKB-UniRule"/>
</dbReference>
<dbReference type="GO" id="GO:0005634">
    <property type="term" value="C:nucleus"/>
    <property type="evidence" value="ECO:0007669"/>
    <property type="project" value="UniProtKB-SubCell"/>
</dbReference>
<evidence type="ECO:0000256" key="1">
    <source>
        <dbReference type="ARBA" id="ARBA00007050"/>
    </source>
</evidence>
<dbReference type="InterPro" id="IPR036396">
    <property type="entry name" value="Cyt_P450_sf"/>
</dbReference>
<dbReference type="GO" id="GO:0051315">
    <property type="term" value="P:attachment of mitotic spindle microtubules to kinetochore"/>
    <property type="evidence" value="ECO:0007669"/>
    <property type="project" value="UniProtKB-UniRule"/>
</dbReference>
<comment type="caution">
    <text evidence="14">The sequence shown here is derived from an EMBL/GenBank/DDBJ whole genome shotgun (WGS) entry which is preliminary data.</text>
</comment>
<comment type="subunit">
    <text evidence="10">Component of the NDC80 complex.</text>
</comment>
<evidence type="ECO:0000256" key="10">
    <source>
        <dbReference type="RuleBase" id="RU368072"/>
    </source>
</evidence>
<dbReference type="InterPro" id="IPR057091">
    <property type="entry name" value="NDC80_loop"/>
</dbReference>
<keyword evidence="9 10" id="KW-0137">Centromere</keyword>
<proteinExistence type="inferred from homology"/>
<evidence type="ECO:0000256" key="11">
    <source>
        <dbReference type="SAM" id="Coils"/>
    </source>
</evidence>
<gene>
    <name evidence="14" type="ORF">LTLLF_194105</name>
</gene>
<name>A0A8J6FXP9_MICOH</name>
<keyword evidence="7 10" id="KW-0539">Nucleus</keyword>